<accession>A0A0N8I0G8</accession>
<evidence type="ECO:0000313" key="2">
    <source>
        <dbReference type="EMBL" id="KPN32267.1"/>
    </source>
</evidence>
<gene>
    <name evidence="2" type="ORF">SY89_03035</name>
</gene>
<dbReference type="GO" id="GO:0008237">
    <property type="term" value="F:metallopeptidase activity"/>
    <property type="evidence" value="ECO:0007669"/>
    <property type="project" value="UniProtKB-KW"/>
</dbReference>
<dbReference type="Pfam" id="PF02073">
    <property type="entry name" value="Peptidase_M29"/>
    <property type="match status" value="1"/>
</dbReference>
<name>A0A0N8I0G8_9EURY</name>
<dbReference type="InterPro" id="IPR052170">
    <property type="entry name" value="M29_Exopeptidase"/>
</dbReference>
<evidence type="ECO:0000313" key="3">
    <source>
        <dbReference type="Proteomes" id="UP000050535"/>
    </source>
</evidence>
<protein>
    <submittedName>
        <fullName evidence="2">Thermophilic metalloprotease (M29)</fullName>
    </submittedName>
</protein>
<organism evidence="2 3">
    <name type="scientific">Halolamina pelagica</name>
    <dbReference type="NCBI Taxonomy" id="699431"/>
    <lineage>
        <taxon>Archaea</taxon>
        <taxon>Methanobacteriati</taxon>
        <taxon>Methanobacteriota</taxon>
        <taxon>Stenosarchaea group</taxon>
        <taxon>Halobacteria</taxon>
        <taxon>Halobacteriales</taxon>
        <taxon>Haloferacaceae</taxon>
    </lineage>
</organism>
<keyword evidence="2" id="KW-0378">Hydrolase</keyword>
<dbReference type="PANTHER" id="PTHR34448">
    <property type="entry name" value="AMINOPEPTIDASE"/>
    <property type="match status" value="1"/>
</dbReference>
<sequence length="91" mass="10269">MSYEAYQEFVYDAVLRDWETLADEMARMKELLDEGSEVRIVKADTNLTMSIEDRTAVNSAASVVYDSHNLPSGEVFTAPTRPRARCSSTCR</sequence>
<keyword evidence="1" id="KW-0479">Metal-binding</keyword>
<dbReference type="EMBL" id="LGUC01000001">
    <property type="protein sequence ID" value="KPN32267.1"/>
    <property type="molecule type" value="Genomic_DNA"/>
</dbReference>
<comment type="caution">
    <text evidence="2">The sequence shown here is derived from an EMBL/GenBank/DDBJ whole genome shotgun (WGS) entry which is preliminary data.</text>
</comment>
<dbReference type="GO" id="GO:0004177">
    <property type="term" value="F:aminopeptidase activity"/>
    <property type="evidence" value="ECO:0007669"/>
    <property type="project" value="InterPro"/>
</dbReference>
<keyword evidence="2" id="KW-0645">Protease</keyword>
<reference evidence="3" key="1">
    <citation type="submission" date="2013-11" db="EMBL/GenBank/DDBJ databases">
        <authorList>
            <person name="Hoang H.T."/>
            <person name="Killian M.L."/>
            <person name="Madson D.M."/>
            <person name="Arruda P.H.E."/>
            <person name="Sun D."/>
            <person name="Schwartz K.J."/>
            <person name="Yoon K."/>
        </authorList>
    </citation>
    <scope>NUCLEOTIDE SEQUENCE [LARGE SCALE GENOMIC DNA]</scope>
    <source>
        <strain evidence="3">CDK2</strain>
    </source>
</reference>
<dbReference type="GO" id="GO:0006508">
    <property type="term" value="P:proteolysis"/>
    <property type="evidence" value="ECO:0007669"/>
    <property type="project" value="UniProtKB-KW"/>
</dbReference>
<evidence type="ECO:0000256" key="1">
    <source>
        <dbReference type="ARBA" id="ARBA00022723"/>
    </source>
</evidence>
<proteinExistence type="predicted"/>
<dbReference type="InterPro" id="IPR000787">
    <property type="entry name" value="Peptidase_M29"/>
</dbReference>
<dbReference type="Proteomes" id="UP000050535">
    <property type="component" value="Unassembled WGS sequence"/>
</dbReference>
<keyword evidence="3" id="KW-1185">Reference proteome</keyword>
<dbReference type="STRING" id="699431.SY89_03035"/>
<dbReference type="GO" id="GO:0046872">
    <property type="term" value="F:metal ion binding"/>
    <property type="evidence" value="ECO:0007669"/>
    <property type="project" value="UniProtKB-KW"/>
</dbReference>
<dbReference type="SUPFAM" id="SSF144052">
    <property type="entry name" value="Thermophilic metalloprotease-like"/>
    <property type="match status" value="1"/>
</dbReference>
<dbReference type="PANTHER" id="PTHR34448:SF1">
    <property type="entry name" value="BLL6088 PROTEIN"/>
    <property type="match status" value="1"/>
</dbReference>
<dbReference type="AlphaFoldDB" id="A0A0N8I0G8"/>
<dbReference type="PATRIC" id="fig|699431.3.peg.3093"/>
<keyword evidence="2" id="KW-0482">Metalloprotease</keyword>